<protein>
    <submittedName>
        <fullName evidence="4">Response regulator receiver protein</fullName>
    </submittedName>
</protein>
<dbReference type="PANTHER" id="PTHR44591">
    <property type="entry name" value="STRESS RESPONSE REGULATOR PROTEIN 1"/>
    <property type="match status" value="1"/>
</dbReference>
<keyword evidence="1 2" id="KW-0597">Phosphoprotein</keyword>
<sequence length="125" mass="13692">MVTRSTIAIIDDDDFVRTSLSSLLRAYGYSVHLYESAEALLASDVIPLLDCLVSDIQMPGMSGLHMYQRLLRDGHTIPVIFITASAAQAPRLTAAELGARCYLSKPFDGEHLIACLEVALKLDRP</sequence>
<dbReference type="InterPro" id="IPR001789">
    <property type="entry name" value="Sig_transdc_resp-reg_receiver"/>
</dbReference>
<gene>
    <name evidence="4" type="ORF">SAMN05216605_101101</name>
</gene>
<dbReference type="STRING" id="89065.SAMN05216605_101101"/>
<dbReference type="EMBL" id="FNCO01000001">
    <property type="protein sequence ID" value="SDG08250.1"/>
    <property type="molecule type" value="Genomic_DNA"/>
</dbReference>
<dbReference type="PROSITE" id="PS50110">
    <property type="entry name" value="RESPONSE_REGULATORY"/>
    <property type="match status" value="1"/>
</dbReference>
<dbReference type="AlphaFoldDB" id="A0A1G7RDY0"/>
<dbReference type="SUPFAM" id="SSF52172">
    <property type="entry name" value="CheY-like"/>
    <property type="match status" value="1"/>
</dbReference>
<dbReference type="RefSeq" id="WP_074749455.1">
    <property type="nucleotide sequence ID" value="NZ_FNCO01000001.1"/>
</dbReference>
<feature type="modified residue" description="4-aspartylphosphate" evidence="2">
    <location>
        <position position="55"/>
    </location>
</feature>
<evidence type="ECO:0000259" key="3">
    <source>
        <dbReference type="PROSITE" id="PS50110"/>
    </source>
</evidence>
<dbReference type="InterPro" id="IPR050595">
    <property type="entry name" value="Bact_response_regulator"/>
</dbReference>
<dbReference type="Proteomes" id="UP000182894">
    <property type="component" value="Unassembled WGS sequence"/>
</dbReference>
<dbReference type="GO" id="GO:0000160">
    <property type="term" value="P:phosphorelay signal transduction system"/>
    <property type="evidence" value="ECO:0007669"/>
    <property type="project" value="InterPro"/>
</dbReference>
<reference evidence="5" key="1">
    <citation type="submission" date="2016-10" db="EMBL/GenBank/DDBJ databases">
        <authorList>
            <person name="Varghese N."/>
            <person name="Submissions S."/>
        </authorList>
    </citation>
    <scope>NUCLEOTIDE SEQUENCE [LARGE SCALE GENOMIC DNA]</scope>
    <source>
        <strain evidence="5">ATCC 700689</strain>
    </source>
</reference>
<keyword evidence="5" id="KW-1185">Reference proteome</keyword>
<evidence type="ECO:0000313" key="5">
    <source>
        <dbReference type="Proteomes" id="UP000182894"/>
    </source>
</evidence>
<dbReference type="Gene3D" id="3.40.50.2300">
    <property type="match status" value="1"/>
</dbReference>
<name>A0A1G7RDY0_9PSED</name>
<evidence type="ECO:0000256" key="1">
    <source>
        <dbReference type="ARBA" id="ARBA00022553"/>
    </source>
</evidence>
<proteinExistence type="predicted"/>
<dbReference type="InterPro" id="IPR011006">
    <property type="entry name" value="CheY-like_superfamily"/>
</dbReference>
<dbReference type="Pfam" id="PF00072">
    <property type="entry name" value="Response_reg"/>
    <property type="match status" value="1"/>
</dbReference>
<evidence type="ECO:0000313" key="4">
    <source>
        <dbReference type="EMBL" id="SDG08250.1"/>
    </source>
</evidence>
<evidence type="ECO:0000256" key="2">
    <source>
        <dbReference type="PROSITE-ProRule" id="PRU00169"/>
    </source>
</evidence>
<organism evidence="4 5">
    <name type="scientific">Pseudomonas abietaniphila</name>
    <dbReference type="NCBI Taxonomy" id="89065"/>
    <lineage>
        <taxon>Bacteria</taxon>
        <taxon>Pseudomonadati</taxon>
        <taxon>Pseudomonadota</taxon>
        <taxon>Gammaproteobacteria</taxon>
        <taxon>Pseudomonadales</taxon>
        <taxon>Pseudomonadaceae</taxon>
        <taxon>Pseudomonas</taxon>
    </lineage>
</organism>
<dbReference type="SMART" id="SM00448">
    <property type="entry name" value="REC"/>
    <property type="match status" value="1"/>
</dbReference>
<dbReference type="PANTHER" id="PTHR44591:SF25">
    <property type="entry name" value="CHEMOTAXIS TWO-COMPONENT RESPONSE REGULATOR"/>
    <property type="match status" value="1"/>
</dbReference>
<accession>A0A1G7RDY0</accession>
<feature type="domain" description="Response regulatory" evidence="3">
    <location>
        <begin position="6"/>
        <end position="120"/>
    </location>
</feature>